<feature type="transmembrane region" description="Helical" evidence="10">
    <location>
        <begin position="148"/>
        <end position="166"/>
    </location>
</feature>
<evidence type="ECO:0000256" key="6">
    <source>
        <dbReference type="ARBA" id="ARBA00022692"/>
    </source>
</evidence>
<feature type="transmembrane region" description="Helical" evidence="10">
    <location>
        <begin position="42"/>
        <end position="60"/>
    </location>
</feature>
<evidence type="ECO:0000256" key="2">
    <source>
        <dbReference type="ARBA" id="ARBA00004922"/>
    </source>
</evidence>
<feature type="domain" description="Protein O-mannosyl-transferase C-terminal four TM" evidence="13">
    <location>
        <begin position="324"/>
        <end position="520"/>
    </location>
</feature>
<feature type="transmembrane region" description="Helical" evidence="10">
    <location>
        <begin position="278"/>
        <end position="298"/>
    </location>
</feature>
<evidence type="ECO:0000259" key="13">
    <source>
        <dbReference type="Pfam" id="PF16192"/>
    </source>
</evidence>
<dbReference type="Pfam" id="PF16192">
    <property type="entry name" value="PMT_4TMC"/>
    <property type="match status" value="1"/>
</dbReference>
<feature type="domain" description="ArnT-like N-terminal" evidence="12">
    <location>
        <begin position="49"/>
        <end position="261"/>
    </location>
</feature>
<feature type="transmembrane region" description="Helical" evidence="10">
    <location>
        <begin position="432"/>
        <end position="456"/>
    </location>
</feature>
<feature type="region of interest" description="Disordered" evidence="11">
    <location>
        <begin position="1"/>
        <end position="21"/>
    </location>
</feature>
<dbReference type="EMBL" id="BSDT01000001">
    <property type="protein sequence ID" value="GLI40356.1"/>
    <property type="molecule type" value="Genomic_DNA"/>
</dbReference>
<keyword evidence="6 10" id="KW-0812">Transmembrane</keyword>
<evidence type="ECO:0000256" key="10">
    <source>
        <dbReference type="RuleBase" id="RU367007"/>
    </source>
</evidence>
<dbReference type="InterPro" id="IPR027005">
    <property type="entry name" value="PMT-like"/>
</dbReference>
<feature type="transmembrane region" description="Helical" evidence="10">
    <location>
        <begin position="216"/>
        <end position="233"/>
    </location>
</feature>
<feature type="transmembrane region" description="Helical" evidence="10">
    <location>
        <begin position="239"/>
        <end position="257"/>
    </location>
</feature>
<evidence type="ECO:0000256" key="1">
    <source>
        <dbReference type="ARBA" id="ARBA00004127"/>
    </source>
</evidence>
<organism evidence="14 15">
    <name type="scientific">Glycomyces algeriensis</name>
    <dbReference type="NCBI Taxonomy" id="256037"/>
    <lineage>
        <taxon>Bacteria</taxon>
        <taxon>Bacillati</taxon>
        <taxon>Actinomycetota</taxon>
        <taxon>Actinomycetes</taxon>
        <taxon>Glycomycetales</taxon>
        <taxon>Glycomycetaceae</taxon>
        <taxon>Glycomyces</taxon>
    </lineage>
</organism>
<keyword evidence="5 10" id="KW-0808">Transferase</keyword>
<name>A0A9W6G4F9_9ACTN</name>
<feature type="transmembrane region" description="Helical" evidence="10">
    <location>
        <begin position="409"/>
        <end position="426"/>
    </location>
</feature>
<dbReference type="AlphaFoldDB" id="A0A9W6G4F9"/>
<proteinExistence type="inferred from homology"/>
<evidence type="ECO:0000256" key="8">
    <source>
        <dbReference type="ARBA" id="ARBA00023136"/>
    </source>
</evidence>
<comment type="subcellular location">
    <subcellularLocation>
        <location evidence="10">Cell membrane</location>
    </subcellularLocation>
    <subcellularLocation>
        <location evidence="1">Endomembrane system</location>
        <topology evidence="1">Multi-pass membrane protein</topology>
    </subcellularLocation>
</comment>
<sequence>MSATAVRPEQPPAAWRPTPLPGPLPSVRARLSSTVPDDRRRAFWVTLVVTGIAAALRLIGLDHPKGLIFDEVYYAQDAHSMLTHGVEWDPGSDGSAYVAHPPFGKWLIGLGEWAFGYDEVGWRIAAAFAGIIGVAILIRLMRRLTGSTLLGGTAGLLLAVEGSHLVLSRTSLLDIFIATLLLAAMYCLVRDRDWRRAKWLAAIEDGLDVRRRRPRLGLPWWRITCAVLLGLAMGTKWSALWYIIAVILLFIVWDWRLRVDAGARKPFRDTLIYEFGQNLWFGLLAVGVYTASWTGWFLNDTGSYRHWLADQGDSEPPVIGALVNWMQYHFSVLNFHETLDSEHAYQSWPWQWLFDLRPVVFYWSSDVDCGTSDCAGEVLLLGTPLLWWTFVPATLALLVWALHRRDWRAWFLLAGLGAGIAPWFFYPERTMFFFYSAPAVPFFIGAVTWCLGLIIGRGDRRRRDLGLPALGSPERRLTGALIAGAFVAVVVLCFAYFWPIYTGEAIPRDEWHARMWLDSWI</sequence>
<evidence type="ECO:0000313" key="14">
    <source>
        <dbReference type="EMBL" id="GLI40356.1"/>
    </source>
</evidence>
<reference evidence="14" key="1">
    <citation type="submission" date="2022-12" db="EMBL/GenBank/DDBJ databases">
        <title>Reference genome sequencing for broad-spectrum identification of bacterial and archaeal isolates by mass spectrometry.</title>
        <authorList>
            <person name="Sekiguchi Y."/>
            <person name="Tourlousse D.M."/>
        </authorList>
    </citation>
    <scope>NUCLEOTIDE SEQUENCE</scope>
    <source>
        <strain evidence="14">LLR39Z86</strain>
    </source>
</reference>
<evidence type="ECO:0000256" key="5">
    <source>
        <dbReference type="ARBA" id="ARBA00022679"/>
    </source>
</evidence>
<evidence type="ECO:0000256" key="9">
    <source>
        <dbReference type="ARBA" id="ARBA00093617"/>
    </source>
</evidence>
<keyword evidence="8 10" id="KW-0472">Membrane</keyword>
<feature type="transmembrane region" description="Helical" evidence="10">
    <location>
        <begin position="172"/>
        <end position="189"/>
    </location>
</feature>
<comment type="caution">
    <text evidence="14">The sequence shown here is derived from an EMBL/GenBank/DDBJ whole genome shotgun (WGS) entry which is preliminary data.</text>
</comment>
<dbReference type="InterPro" id="IPR003342">
    <property type="entry name" value="ArnT-like_N"/>
</dbReference>
<keyword evidence="15" id="KW-1185">Reference proteome</keyword>
<comment type="similarity">
    <text evidence="3 10">Belongs to the glycosyltransferase 39 family.</text>
</comment>
<comment type="function">
    <text evidence="10">Protein O-mannosyltransferase that catalyzes the transfer of a single mannose residue from a polyprenol phospho-mannosyl lipidic donor to the hydroxyl group of selected serine and threonine residues in acceptor proteins.</text>
</comment>
<dbReference type="PANTHER" id="PTHR10050">
    <property type="entry name" value="DOLICHYL-PHOSPHATE-MANNOSE--PROTEIN MANNOSYLTRANSFERASE"/>
    <property type="match status" value="1"/>
</dbReference>
<evidence type="ECO:0000313" key="15">
    <source>
        <dbReference type="Proteomes" id="UP001144313"/>
    </source>
</evidence>
<keyword evidence="7 10" id="KW-1133">Transmembrane helix</keyword>
<dbReference type="Proteomes" id="UP001144313">
    <property type="component" value="Unassembled WGS sequence"/>
</dbReference>
<evidence type="ECO:0000256" key="7">
    <source>
        <dbReference type="ARBA" id="ARBA00022989"/>
    </source>
</evidence>
<evidence type="ECO:0000256" key="4">
    <source>
        <dbReference type="ARBA" id="ARBA00022676"/>
    </source>
</evidence>
<dbReference type="GO" id="GO:0012505">
    <property type="term" value="C:endomembrane system"/>
    <property type="evidence" value="ECO:0007669"/>
    <property type="project" value="UniProtKB-SubCell"/>
</dbReference>
<dbReference type="RefSeq" id="WP_270116227.1">
    <property type="nucleotide sequence ID" value="NZ_BAAAOL010000009.1"/>
</dbReference>
<feature type="transmembrane region" description="Helical" evidence="10">
    <location>
        <begin position="477"/>
        <end position="498"/>
    </location>
</feature>
<dbReference type="InterPro" id="IPR032421">
    <property type="entry name" value="PMT_4TMC"/>
</dbReference>
<dbReference type="Pfam" id="PF02366">
    <property type="entry name" value="PMT"/>
    <property type="match status" value="1"/>
</dbReference>
<evidence type="ECO:0000256" key="3">
    <source>
        <dbReference type="ARBA" id="ARBA00007222"/>
    </source>
</evidence>
<feature type="transmembrane region" description="Helical" evidence="10">
    <location>
        <begin position="385"/>
        <end position="402"/>
    </location>
</feature>
<keyword evidence="10" id="KW-1003">Cell membrane</keyword>
<dbReference type="GO" id="GO:0004169">
    <property type="term" value="F:dolichyl-phosphate-mannose-protein mannosyltransferase activity"/>
    <property type="evidence" value="ECO:0007669"/>
    <property type="project" value="UniProtKB-UniRule"/>
</dbReference>
<evidence type="ECO:0000256" key="11">
    <source>
        <dbReference type="SAM" id="MobiDB-lite"/>
    </source>
</evidence>
<dbReference type="PANTHER" id="PTHR10050:SF46">
    <property type="entry name" value="PROTEIN O-MANNOSYL-TRANSFERASE 2"/>
    <property type="match status" value="1"/>
</dbReference>
<evidence type="ECO:0000259" key="12">
    <source>
        <dbReference type="Pfam" id="PF02366"/>
    </source>
</evidence>
<comment type="pathway">
    <text evidence="2 10">Protein modification; protein glycosylation.</text>
</comment>
<dbReference type="GO" id="GO:0005886">
    <property type="term" value="C:plasma membrane"/>
    <property type="evidence" value="ECO:0007669"/>
    <property type="project" value="UniProtKB-SubCell"/>
</dbReference>
<gene>
    <name evidence="14" type="ORF">GALLR39Z86_02060</name>
</gene>
<accession>A0A9W6G4F9</accession>
<feature type="transmembrane region" description="Helical" evidence="10">
    <location>
        <begin position="120"/>
        <end position="141"/>
    </location>
</feature>
<protein>
    <recommendedName>
        <fullName evidence="9 10">Polyprenol-phosphate-mannose--protein mannosyltransferase</fullName>
        <ecNumber evidence="10">2.4.1.-</ecNumber>
    </recommendedName>
</protein>
<keyword evidence="4 10" id="KW-0328">Glycosyltransferase</keyword>
<dbReference type="EC" id="2.4.1.-" evidence="10"/>